<evidence type="ECO:0000259" key="19">
    <source>
        <dbReference type="SMART" id="SM00482"/>
    </source>
</evidence>
<dbReference type="Pfam" id="PF01367">
    <property type="entry name" value="5_3_exonuc"/>
    <property type="match status" value="1"/>
</dbReference>
<dbReference type="InterPro" id="IPR002298">
    <property type="entry name" value="DNA_polymerase_A"/>
</dbReference>
<dbReference type="EC" id="2.7.7.7" evidence="2 15"/>
<dbReference type="InterPro" id="IPR012337">
    <property type="entry name" value="RNaseH-like_sf"/>
</dbReference>
<keyword evidence="21" id="KW-1185">Reference proteome</keyword>
<evidence type="ECO:0000256" key="10">
    <source>
        <dbReference type="ARBA" id="ARBA00022839"/>
    </source>
</evidence>
<name>A0ABT6RA48_9BACT</name>
<dbReference type="GO" id="GO:0003887">
    <property type="term" value="F:DNA-directed DNA polymerase activity"/>
    <property type="evidence" value="ECO:0007669"/>
    <property type="project" value="UniProtKB-EC"/>
</dbReference>
<feature type="domain" description="5'-3' exonuclease" evidence="18">
    <location>
        <begin position="3"/>
        <end position="264"/>
    </location>
</feature>
<dbReference type="Pfam" id="PF02739">
    <property type="entry name" value="5_3_exonuc_N"/>
    <property type="match status" value="1"/>
</dbReference>
<dbReference type="CDD" id="cd08637">
    <property type="entry name" value="DNA_pol_A_pol_I_C"/>
    <property type="match status" value="1"/>
</dbReference>
<evidence type="ECO:0000256" key="15">
    <source>
        <dbReference type="NCBIfam" id="TIGR00593"/>
    </source>
</evidence>
<keyword evidence="9 16" id="KW-0378">Hydrolase</keyword>
<dbReference type="CDD" id="cd09898">
    <property type="entry name" value="H3TH_53EXO"/>
    <property type="match status" value="1"/>
</dbReference>
<dbReference type="NCBIfam" id="TIGR00593">
    <property type="entry name" value="pola"/>
    <property type="match status" value="1"/>
</dbReference>
<dbReference type="SUPFAM" id="SSF88723">
    <property type="entry name" value="PIN domain-like"/>
    <property type="match status" value="1"/>
</dbReference>
<dbReference type="InterPro" id="IPR008918">
    <property type="entry name" value="HhH2"/>
</dbReference>
<comment type="similarity">
    <text evidence="1 16">Belongs to the DNA polymerase type-A family.</text>
</comment>
<evidence type="ECO:0000259" key="17">
    <source>
        <dbReference type="SMART" id="SM00474"/>
    </source>
</evidence>
<evidence type="ECO:0000313" key="21">
    <source>
        <dbReference type="Proteomes" id="UP001226434"/>
    </source>
</evidence>
<organism evidence="20 21">
    <name type="scientific">Pinibacter soli</name>
    <dbReference type="NCBI Taxonomy" id="3044211"/>
    <lineage>
        <taxon>Bacteria</taxon>
        <taxon>Pseudomonadati</taxon>
        <taxon>Bacteroidota</taxon>
        <taxon>Chitinophagia</taxon>
        <taxon>Chitinophagales</taxon>
        <taxon>Chitinophagaceae</taxon>
        <taxon>Pinibacter</taxon>
    </lineage>
</organism>
<dbReference type="Gene3D" id="3.30.420.10">
    <property type="entry name" value="Ribonuclease H-like superfamily/Ribonuclease H"/>
    <property type="match status" value="1"/>
</dbReference>
<dbReference type="InterPro" id="IPR036279">
    <property type="entry name" value="5-3_exonuclease_C_sf"/>
</dbReference>
<dbReference type="PRINTS" id="PR00868">
    <property type="entry name" value="DNAPOLI"/>
</dbReference>
<dbReference type="SMART" id="SM00279">
    <property type="entry name" value="HhH2"/>
    <property type="match status" value="1"/>
</dbReference>
<dbReference type="SUPFAM" id="SSF47807">
    <property type="entry name" value="5' to 3' exonuclease, C-terminal subdomain"/>
    <property type="match status" value="1"/>
</dbReference>
<dbReference type="NCBIfam" id="NF004397">
    <property type="entry name" value="PRK05755.1"/>
    <property type="match status" value="1"/>
</dbReference>
<dbReference type="InterPro" id="IPR036397">
    <property type="entry name" value="RNaseH_sf"/>
</dbReference>
<gene>
    <name evidence="16 20" type="primary">polA</name>
    <name evidence="20" type="ORF">QJ048_03310</name>
</gene>
<reference evidence="20 21" key="1">
    <citation type="submission" date="2023-05" db="EMBL/GenBank/DDBJ databases">
        <title>Genome sequence of Pinibacter sp. MAH-24.</title>
        <authorList>
            <person name="Huq M.A."/>
        </authorList>
    </citation>
    <scope>NUCLEOTIDE SEQUENCE [LARGE SCALE GENOMIC DNA]</scope>
    <source>
        <strain evidence="20 21">MAH-24</strain>
    </source>
</reference>
<dbReference type="PANTHER" id="PTHR10133:SF27">
    <property type="entry name" value="DNA POLYMERASE NU"/>
    <property type="match status" value="1"/>
</dbReference>
<comment type="caution">
    <text evidence="20">The sequence shown here is derived from an EMBL/GenBank/DDBJ whole genome shotgun (WGS) entry which is preliminary data.</text>
</comment>
<dbReference type="Pfam" id="PF01612">
    <property type="entry name" value="DNA_pol_A_exo1"/>
    <property type="match status" value="1"/>
</dbReference>
<dbReference type="Pfam" id="PF00476">
    <property type="entry name" value="DNA_pol_A"/>
    <property type="match status" value="1"/>
</dbReference>
<sequence>MEKKVFLLDAMALIFRAYYALIRNPRITSTGKNTNAQFGFTNTLLELINNQKPSHMAVCFDTEAPTERHTDFTDYKANRQEAPEDLIIAIPDIKRIIKGFNIPCIEVDGFEADDVVGTLSKQAAAAGYEVFMVTPDKDYGQLVSEKIKIYKPGYQGGDVEIMGPEQVCEKWNIKDVSQVIDILGLMGDAVDNIPGIAGVGEKTAAKLLAEYGTLENVLENADKIKGALGEKVRNGKENAILSKKLATIITNVPVEFHEEDFKLKEWNKDALREVFGELEFKTVMKRILGEEISVAVNEETTVISKTTVGVQTDLFGNAVSKPEVVVVEKETEVIVGKNILNTPHEYIAVQGTNEIDELVKKLLAAEEVCFDSETTGLDANDVELVGLSFSINPTEAYYVACPKDQEQTKAILQQFAPLFNDASKKWVGQNIKYDLLVLKWYGHELKGEIFDTMLAHYVIEPDGKRSMDQLSAQYLGYEPVHIEELIGKKGRGQTNMRDVELDKIKEYAGEDADITLQLKNAFVPLLKEKEVEKVFREVESPLVKVLTDMEFEGVKIDVDFLNEYSKELDKFAKEAEENVYKQAGVRFNLSSPKQLGEVLFEKLKLDPKAKKTRTGQYATGEDVLLKLASQNKIVDDILAYRELTKLKSTYVDALPEMINRKTGRVHTSYAQAVAVTGRLASTNPNLQNIPIRTDRGREIRKAFIPRNEEHVLISADYSQIELRIVAAISGDKNMCEAFRSGIDIHTATASKVYGVDAADVTKEMRYKAKSVNFGIIYGQGAFGLADNLGISRTEAKEIIDNYKKEFNGITKYMDETVKFAREKGYVETLMGRKRWLRDIGSSNFTVRAFAERNAINSPIQGTAADMIKMAMKKVHSAFKEKNFRSKMILQVHDELVFDAVKDEVEIIKPVILECMQDAMPLPNGVPVIAEVGVGDNWLEAH</sequence>
<dbReference type="EMBL" id="JASBRG010000001">
    <property type="protein sequence ID" value="MDI3318782.1"/>
    <property type="molecule type" value="Genomic_DNA"/>
</dbReference>
<dbReference type="InterPro" id="IPR001098">
    <property type="entry name" value="DNA-dir_DNA_pol_A_palm_dom"/>
</dbReference>
<dbReference type="Gene3D" id="3.40.50.1010">
    <property type="entry name" value="5'-nuclease"/>
    <property type="match status" value="1"/>
</dbReference>
<dbReference type="InterPro" id="IPR018320">
    <property type="entry name" value="DNA_polymerase_1"/>
</dbReference>
<feature type="domain" description="DNA-directed DNA polymerase family A palm" evidence="19">
    <location>
        <begin position="696"/>
        <end position="903"/>
    </location>
</feature>
<keyword evidence="7" id="KW-0540">Nuclease</keyword>
<evidence type="ECO:0000256" key="4">
    <source>
        <dbReference type="ARBA" id="ARBA00022679"/>
    </source>
</evidence>
<evidence type="ECO:0000256" key="9">
    <source>
        <dbReference type="ARBA" id="ARBA00022801"/>
    </source>
</evidence>
<keyword evidence="12 16" id="KW-0238">DNA-binding</keyword>
<evidence type="ECO:0000256" key="16">
    <source>
        <dbReference type="RuleBase" id="RU004460"/>
    </source>
</evidence>
<evidence type="ECO:0000256" key="12">
    <source>
        <dbReference type="ARBA" id="ARBA00023125"/>
    </source>
</evidence>
<evidence type="ECO:0000256" key="8">
    <source>
        <dbReference type="ARBA" id="ARBA00022763"/>
    </source>
</evidence>
<evidence type="ECO:0000256" key="7">
    <source>
        <dbReference type="ARBA" id="ARBA00022722"/>
    </source>
</evidence>
<keyword evidence="10 16" id="KW-0269">Exonuclease</keyword>
<evidence type="ECO:0000256" key="1">
    <source>
        <dbReference type="ARBA" id="ARBA00007705"/>
    </source>
</evidence>
<dbReference type="CDD" id="cd06139">
    <property type="entry name" value="DNA_polA_I_Ecoli_like_exo"/>
    <property type="match status" value="1"/>
</dbReference>
<evidence type="ECO:0000256" key="6">
    <source>
        <dbReference type="ARBA" id="ARBA00022705"/>
    </source>
</evidence>
<evidence type="ECO:0000256" key="5">
    <source>
        <dbReference type="ARBA" id="ARBA00022695"/>
    </source>
</evidence>
<dbReference type="SMART" id="SM00475">
    <property type="entry name" value="53EXOc"/>
    <property type="match status" value="1"/>
</dbReference>
<dbReference type="InterPro" id="IPR019760">
    <property type="entry name" value="DNA-dir_DNA_pol_A_CS"/>
</dbReference>
<keyword evidence="8 16" id="KW-0227">DNA damage</keyword>
<keyword evidence="11 16" id="KW-0239">DNA-directed DNA polymerase</keyword>
<dbReference type="PROSITE" id="PS00447">
    <property type="entry name" value="DNA_POLYMERASE_A"/>
    <property type="match status" value="1"/>
</dbReference>
<dbReference type="Gene3D" id="3.30.70.370">
    <property type="match status" value="1"/>
</dbReference>
<evidence type="ECO:0000256" key="2">
    <source>
        <dbReference type="ARBA" id="ARBA00012417"/>
    </source>
</evidence>
<dbReference type="Gene3D" id="1.20.1060.10">
    <property type="entry name" value="Taq DNA Polymerase, Chain T, domain 4"/>
    <property type="match status" value="1"/>
</dbReference>
<keyword evidence="4 16" id="KW-0808">Transferase</keyword>
<comment type="function">
    <text evidence="16">In addition to polymerase activity, this DNA polymerase exhibits 3'-5' and 5'-3' exonuclease activity.</text>
</comment>
<dbReference type="PANTHER" id="PTHR10133">
    <property type="entry name" value="DNA POLYMERASE I"/>
    <property type="match status" value="1"/>
</dbReference>
<dbReference type="InterPro" id="IPR043502">
    <property type="entry name" value="DNA/RNA_pol_sf"/>
</dbReference>
<dbReference type="Proteomes" id="UP001226434">
    <property type="component" value="Unassembled WGS sequence"/>
</dbReference>
<evidence type="ECO:0000313" key="20">
    <source>
        <dbReference type="EMBL" id="MDI3318782.1"/>
    </source>
</evidence>
<evidence type="ECO:0000259" key="18">
    <source>
        <dbReference type="SMART" id="SM00475"/>
    </source>
</evidence>
<keyword evidence="6 16" id="KW-0235">DNA replication</keyword>
<evidence type="ECO:0000256" key="14">
    <source>
        <dbReference type="ARBA" id="ARBA00049244"/>
    </source>
</evidence>
<dbReference type="SUPFAM" id="SSF56672">
    <property type="entry name" value="DNA/RNA polymerases"/>
    <property type="match status" value="1"/>
</dbReference>
<dbReference type="InterPro" id="IPR020045">
    <property type="entry name" value="DNA_polI_H3TH"/>
</dbReference>
<evidence type="ECO:0000256" key="11">
    <source>
        <dbReference type="ARBA" id="ARBA00022932"/>
    </source>
</evidence>
<keyword evidence="13 16" id="KW-0234">DNA repair</keyword>
<dbReference type="SMART" id="SM00474">
    <property type="entry name" value="35EXOc"/>
    <property type="match status" value="1"/>
</dbReference>
<keyword evidence="5 16" id="KW-0548">Nucleotidyltransferase</keyword>
<dbReference type="InterPro" id="IPR020046">
    <property type="entry name" value="5-3_exonucl_a-hlix_arch_N"/>
</dbReference>
<dbReference type="SMART" id="SM00482">
    <property type="entry name" value="POLAc"/>
    <property type="match status" value="1"/>
</dbReference>
<dbReference type="InterPro" id="IPR002421">
    <property type="entry name" value="5-3_exonuclease"/>
</dbReference>
<proteinExistence type="inferred from homology"/>
<comment type="catalytic activity">
    <reaction evidence="14 16">
        <text>DNA(n) + a 2'-deoxyribonucleoside 5'-triphosphate = DNA(n+1) + diphosphate</text>
        <dbReference type="Rhea" id="RHEA:22508"/>
        <dbReference type="Rhea" id="RHEA-COMP:17339"/>
        <dbReference type="Rhea" id="RHEA-COMP:17340"/>
        <dbReference type="ChEBI" id="CHEBI:33019"/>
        <dbReference type="ChEBI" id="CHEBI:61560"/>
        <dbReference type="ChEBI" id="CHEBI:173112"/>
        <dbReference type="EC" id="2.7.7.7"/>
    </reaction>
</comment>
<evidence type="ECO:0000256" key="13">
    <source>
        <dbReference type="ARBA" id="ARBA00023204"/>
    </source>
</evidence>
<dbReference type="CDD" id="cd09859">
    <property type="entry name" value="PIN_53EXO"/>
    <property type="match status" value="1"/>
</dbReference>
<dbReference type="SUPFAM" id="SSF53098">
    <property type="entry name" value="Ribonuclease H-like"/>
    <property type="match status" value="1"/>
</dbReference>
<accession>A0ABT6RA48</accession>
<protein>
    <recommendedName>
        <fullName evidence="3 15">DNA polymerase I</fullName>
        <ecNumber evidence="2 15">2.7.7.7</ecNumber>
    </recommendedName>
</protein>
<dbReference type="InterPro" id="IPR029060">
    <property type="entry name" value="PIN-like_dom_sf"/>
</dbReference>
<evidence type="ECO:0000256" key="3">
    <source>
        <dbReference type="ARBA" id="ARBA00020311"/>
    </source>
</evidence>
<dbReference type="Gene3D" id="1.10.150.20">
    <property type="entry name" value="5' to 3' exonuclease, C-terminal subdomain"/>
    <property type="match status" value="2"/>
</dbReference>
<feature type="domain" description="3'-5' exonuclease" evidence="17">
    <location>
        <begin position="346"/>
        <end position="527"/>
    </location>
</feature>
<dbReference type="RefSeq" id="WP_282332906.1">
    <property type="nucleotide sequence ID" value="NZ_JASBRG010000001.1"/>
</dbReference>
<dbReference type="InterPro" id="IPR002562">
    <property type="entry name" value="3'-5'_exonuclease_dom"/>
</dbReference>